<feature type="compositionally biased region" description="Polar residues" evidence="8">
    <location>
        <begin position="454"/>
        <end position="469"/>
    </location>
</feature>
<dbReference type="SUPFAM" id="SSF103657">
    <property type="entry name" value="BAR/IMD domain-like"/>
    <property type="match status" value="1"/>
</dbReference>
<dbReference type="Pfam" id="PF00611">
    <property type="entry name" value="FCH"/>
    <property type="match status" value="1"/>
</dbReference>
<feature type="compositionally biased region" description="Pro residues" evidence="8">
    <location>
        <begin position="907"/>
        <end position="916"/>
    </location>
</feature>
<dbReference type="SUPFAM" id="SSF50044">
    <property type="entry name" value="SH3-domain"/>
    <property type="match status" value="1"/>
</dbReference>
<evidence type="ECO:0000313" key="11">
    <source>
        <dbReference type="EMBL" id="KIY62553.1"/>
    </source>
</evidence>
<comment type="subcellular location">
    <subcellularLocation>
        <location evidence="1">Cytoplasm</location>
        <location evidence="1">Cytoskeleton</location>
    </subcellularLocation>
</comment>
<name>A0A0D7AVY8_9AGAR</name>
<feature type="region of interest" description="Disordered" evidence="8">
    <location>
        <begin position="885"/>
        <end position="918"/>
    </location>
</feature>
<evidence type="ECO:0000256" key="6">
    <source>
        <dbReference type="PROSITE-ProRule" id="PRU00192"/>
    </source>
</evidence>
<proteinExistence type="predicted"/>
<evidence type="ECO:0000259" key="9">
    <source>
        <dbReference type="PROSITE" id="PS50002"/>
    </source>
</evidence>
<keyword evidence="7" id="KW-0175">Coiled coil</keyword>
<evidence type="ECO:0000256" key="3">
    <source>
        <dbReference type="ARBA" id="ARBA00022490"/>
    </source>
</evidence>
<organism evidence="11 12">
    <name type="scientific">Cylindrobasidium torrendii FP15055 ss-10</name>
    <dbReference type="NCBI Taxonomy" id="1314674"/>
    <lineage>
        <taxon>Eukaryota</taxon>
        <taxon>Fungi</taxon>
        <taxon>Dikarya</taxon>
        <taxon>Basidiomycota</taxon>
        <taxon>Agaricomycotina</taxon>
        <taxon>Agaricomycetes</taxon>
        <taxon>Agaricomycetidae</taxon>
        <taxon>Agaricales</taxon>
        <taxon>Marasmiineae</taxon>
        <taxon>Physalacriaceae</taxon>
        <taxon>Cylindrobasidium</taxon>
    </lineage>
</organism>
<feature type="compositionally biased region" description="Polar residues" evidence="8">
    <location>
        <begin position="651"/>
        <end position="667"/>
    </location>
</feature>
<feature type="compositionally biased region" description="Polar residues" evidence="8">
    <location>
        <begin position="305"/>
        <end position="317"/>
    </location>
</feature>
<dbReference type="Pfam" id="PF00018">
    <property type="entry name" value="SH3_1"/>
    <property type="match status" value="1"/>
</dbReference>
<feature type="domain" description="F-BAR" evidence="10">
    <location>
        <begin position="30"/>
        <end position="283"/>
    </location>
</feature>
<dbReference type="PANTHER" id="PTHR23065:SF7">
    <property type="entry name" value="NOSTRIN, ISOFORM H"/>
    <property type="match status" value="1"/>
</dbReference>
<dbReference type="InterPro" id="IPR027267">
    <property type="entry name" value="AH/BAR_dom_sf"/>
</dbReference>
<gene>
    <name evidence="11" type="ORF">CYLTODRAFT_494555</name>
</gene>
<evidence type="ECO:0000313" key="12">
    <source>
        <dbReference type="Proteomes" id="UP000054007"/>
    </source>
</evidence>
<dbReference type="AlphaFoldDB" id="A0A0D7AVY8"/>
<keyword evidence="5" id="KW-0206">Cytoskeleton</keyword>
<dbReference type="PROSITE" id="PS51741">
    <property type="entry name" value="F_BAR"/>
    <property type="match status" value="1"/>
</dbReference>
<evidence type="ECO:0000259" key="10">
    <source>
        <dbReference type="PROSITE" id="PS51741"/>
    </source>
</evidence>
<dbReference type="SMART" id="SM00055">
    <property type="entry name" value="FCH"/>
    <property type="match status" value="1"/>
</dbReference>
<feature type="compositionally biased region" description="Low complexity" evidence="8">
    <location>
        <begin position="803"/>
        <end position="856"/>
    </location>
</feature>
<dbReference type="InterPro" id="IPR031160">
    <property type="entry name" value="F_BAR_dom"/>
</dbReference>
<feature type="region of interest" description="Disordered" evidence="8">
    <location>
        <begin position="291"/>
        <end position="317"/>
    </location>
</feature>
<dbReference type="GO" id="GO:0120104">
    <property type="term" value="C:mitotic actomyosin contractile ring, proximal layer"/>
    <property type="evidence" value="ECO:0007669"/>
    <property type="project" value="TreeGrafter"/>
</dbReference>
<keyword evidence="3" id="KW-0963">Cytoplasm</keyword>
<dbReference type="Gene3D" id="1.20.1270.60">
    <property type="entry name" value="Arfaptin homology (AH) domain/BAR domain"/>
    <property type="match status" value="1"/>
</dbReference>
<keyword evidence="4" id="KW-0597">Phosphoprotein</keyword>
<evidence type="ECO:0000256" key="7">
    <source>
        <dbReference type="PROSITE-ProRule" id="PRU01077"/>
    </source>
</evidence>
<evidence type="ECO:0000256" key="5">
    <source>
        <dbReference type="ARBA" id="ARBA00023212"/>
    </source>
</evidence>
<dbReference type="OrthoDB" id="19092at2759"/>
<feature type="compositionally biased region" description="Pro residues" evidence="8">
    <location>
        <begin position="781"/>
        <end position="802"/>
    </location>
</feature>
<dbReference type="SMART" id="SM00326">
    <property type="entry name" value="SH3"/>
    <property type="match status" value="1"/>
</dbReference>
<accession>A0A0D7AVY8</accession>
<feature type="compositionally biased region" description="Polar residues" evidence="8">
    <location>
        <begin position="681"/>
        <end position="699"/>
    </location>
</feature>
<keyword evidence="2 6" id="KW-0728">SH3 domain</keyword>
<feature type="domain" description="SH3" evidence="9">
    <location>
        <begin position="922"/>
        <end position="985"/>
    </location>
</feature>
<dbReference type="Gene3D" id="2.30.30.40">
    <property type="entry name" value="SH3 Domains"/>
    <property type="match status" value="1"/>
</dbReference>
<evidence type="ECO:0000256" key="4">
    <source>
        <dbReference type="ARBA" id="ARBA00022553"/>
    </source>
</evidence>
<dbReference type="FunFam" id="2.30.30.40:FF:000312">
    <property type="entry name" value="Related to Cell division control protein 15"/>
    <property type="match status" value="1"/>
</dbReference>
<evidence type="ECO:0000256" key="8">
    <source>
        <dbReference type="SAM" id="MobiDB-lite"/>
    </source>
</evidence>
<feature type="compositionally biased region" description="Basic and acidic residues" evidence="8">
    <location>
        <begin position="346"/>
        <end position="355"/>
    </location>
</feature>
<dbReference type="InterPro" id="IPR001060">
    <property type="entry name" value="FCH_dom"/>
</dbReference>
<dbReference type="InterPro" id="IPR001452">
    <property type="entry name" value="SH3_domain"/>
</dbReference>
<sequence length="985" mass="107049">MSRPPSRQPSTTSLGRYAHGGMQQQQHDGVEFCNSFWGAEDAGVGVLFARMRGATRTMEEMKAFWKERAAIEEDYSKRLAKLAKFPLGRDEIGDIRNCLDIVVLETQNASKFHNRLAYTLSKELEAKTVLFLNDQHTHKKTWQNPIEKDFKAKQTQESYVRKAREKYEMDCMRINAYTAQSTLMQGKELDKLTLKLERAQQTVQANERDYFNFSRTYADTASKWEQAWKAFCDSCQDMEVERLEFIKDSTWAYANVVSAVCVMDDNSCEKLRVALEETEVERDMENFVRDYGTGNQIPDPPIATDYNSPNAVPASSSDVSFHRADFVRVARARKKRPVADTLTEDDPPKSKRGADIDVQPRAVSPSPTPPPVEDDEPVVNMAGLGAAGSKPFEETAPAAGVSRRQTTRKPVAADSGFGPPSSTATTAAAEVPIASPRAKPVDPLAATLEELTREVSTTGSVRRNGTTYRQSQQVASHSQSSQPGPSRKQTLDAPPGAQRARSISPSRDYRNSAEIVVGGYPPTASRPTSPQPAPPAPVFMSRPSMDNVDVQGVLADYGQSLPGERKSTSRRGSFVGGTTSPGIDAFQHHGHSQSQGQGLARPTSSMGAGGGIGRPTSAMGHAGIGAHGGSRSNSPQPGYRSVSPQPPQGSGYRSVSPQPQQVYRNTSPQPPPPPPAAQGYRSVSPQPQQQQGYHSTSPQPQAPKGYAGRPPSTVPPPPRTNSVGIALDAHGRVTHDEMAVRYQQQQQQASMQVQPSPMQAPLQQPHMAQQIPPQPVYAQPANPPPPPPPPPAAVYTQPPPMSASPSSYAPQPSVSPSYYSQPPVQQPPQQVQPPQQIPQQRAYQQGGGYEQQQGGYEQPGGYGAYQAQPQQNGYYGSGGAGRMGASPVGMHGHTQTSSGGYARAYSPQPPPQPQPVAQPEEPALFYVKALYDYVATIDEEFDFQAGDIIAVTSTPEDGWWTGHLLDEKRVVKGKNVFPSNFVCLF</sequence>
<keyword evidence="12" id="KW-1185">Reference proteome</keyword>
<evidence type="ECO:0000256" key="2">
    <source>
        <dbReference type="ARBA" id="ARBA00022443"/>
    </source>
</evidence>
<feature type="region of interest" description="Disordered" evidence="8">
    <location>
        <begin position="333"/>
        <end position="869"/>
    </location>
</feature>
<dbReference type="PRINTS" id="PR00452">
    <property type="entry name" value="SH3DOMAIN"/>
</dbReference>
<dbReference type="PRINTS" id="PR00499">
    <property type="entry name" value="P67PHOX"/>
</dbReference>
<dbReference type="InterPro" id="IPR036028">
    <property type="entry name" value="SH3-like_dom_sf"/>
</dbReference>
<evidence type="ECO:0008006" key="13">
    <source>
        <dbReference type="Google" id="ProtNLM"/>
    </source>
</evidence>
<dbReference type="CDD" id="cd00174">
    <property type="entry name" value="SH3"/>
    <property type="match status" value="1"/>
</dbReference>
<dbReference type="CDD" id="cd07651">
    <property type="entry name" value="F-BAR_PombeCdc15_like"/>
    <property type="match status" value="1"/>
</dbReference>
<reference evidence="11 12" key="1">
    <citation type="journal article" date="2015" name="Fungal Genet. Biol.">
        <title>Evolution of novel wood decay mechanisms in Agaricales revealed by the genome sequences of Fistulina hepatica and Cylindrobasidium torrendii.</title>
        <authorList>
            <person name="Floudas D."/>
            <person name="Held B.W."/>
            <person name="Riley R."/>
            <person name="Nagy L.G."/>
            <person name="Koehler G."/>
            <person name="Ransdell A.S."/>
            <person name="Younus H."/>
            <person name="Chow J."/>
            <person name="Chiniquy J."/>
            <person name="Lipzen A."/>
            <person name="Tritt A."/>
            <person name="Sun H."/>
            <person name="Haridas S."/>
            <person name="LaButti K."/>
            <person name="Ohm R.A."/>
            <person name="Kues U."/>
            <person name="Blanchette R.A."/>
            <person name="Grigoriev I.V."/>
            <person name="Minto R.E."/>
            <person name="Hibbett D.S."/>
        </authorList>
    </citation>
    <scope>NUCLEOTIDE SEQUENCE [LARGE SCALE GENOMIC DNA]</scope>
    <source>
        <strain evidence="11 12">FP15055 ss-10</strain>
    </source>
</reference>
<feature type="compositionally biased region" description="Low complexity" evidence="8">
    <location>
        <begin position="743"/>
        <end position="759"/>
    </location>
</feature>
<dbReference type="GO" id="GO:0009898">
    <property type="term" value="C:cytoplasmic side of plasma membrane"/>
    <property type="evidence" value="ECO:0007669"/>
    <property type="project" value="TreeGrafter"/>
</dbReference>
<dbReference type="GO" id="GO:0005543">
    <property type="term" value="F:phospholipid binding"/>
    <property type="evidence" value="ECO:0007669"/>
    <property type="project" value="TreeGrafter"/>
</dbReference>
<protein>
    <recommendedName>
        <fullName evidence="13">SH3 domain-containing protein</fullName>
    </recommendedName>
</protein>
<dbReference type="EMBL" id="KN880771">
    <property type="protein sequence ID" value="KIY62553.1"/>
    <property type="molecule type" value="Genomic_DNA"/>
</dbReference>
<dbReference type="GO" id="GO:0030036">
    <property type="term" value="P:actin cytoskeleton organization"/>
    <property type="evidence" value="ECO:0007669"/>
    <property type="project" value="UniProtKB-ARBA"/>
</dbReference>
<dbReference type="PANTHER" id="PTHR23065">
    <property type="entry name" value="PROLINE-SERINE-THREONINE PHOSPHATASE INTERACTING PROTEIN 1"/>
    <property type="match status" value="1"/>
</dbReference>
<dbReference type="Proteomes" id="UP000054007">
    <property type="component" value="Unassembled WGS sequence"/>
</dbReference>
<dbReference type="PROSITE" id="PS50002">
    <property type="entry name" value="SH3"/>
    <property type="match status" value="1"/>
</dbReference>
<feature type="compositionally biased region" description="Low complexity" evidence="8">
    <location>
        <begin position="470"/>
        <end position="482"/>
    </location>
</feature>
<feature type="compositionally biased region" description="Basic and acidic residues" evidence="8">
    <location>
        <begin position="729"/>
        <end position="739"/>
    </location>
</feature>
<evidence type="ECO:0000256" key="1">
    <source>
        <dbReference type="ARBA" id="ARBA00004245"/>
    </source>
</evidence>
<dbReference type="STRING" id="1314674.A0A0D7AVY8"/>